<protein>
    <recommendedName>
        <fullName evidence="4">Secreted protein</fullName>
    </recommendedName>
</protein>
<dbReference type="Proteomes" id="UP001596091">
    <property type="component" value="Unassembled WGS sequence"/>
</dbReference>
<evidence type="ECO:0000313" key="2">
    <source>
        <dbReference type="EMBL" id="MFC5862793.1"/>
    </source>
</evidence>
<accession>A0ABW1EHG0</accession>
<proteinExistence type="predicted"/>
<feature type="transmembrane region" description="Helical" evidence="1">
    <location>
        <begin position="12"/>
        <end position="30"/>
    </location>
</feature>
<evidence type="ECO:0000256" key="1">
    <source>
        <dbReference type="SAM" id="Phobius"/>
    </source>
</evidence>
<dbReference type="RefSeq" id="WP_263336681.1">
    <property type="nucleotide sequence ID" value="NZ_JAGSYH010000003.1"/>
</dbReference>
<keyword evidence="3" id="KW-1185">Reference proteome</keyword>
<gene>
    <name evidence="2" type="ORF">ACFPT7_10865</name>
</gene>
<organism evidence="2 3">
    <name type="scientific">Acidicapsa dinghuensis</name>
    <dbReference type="NCBI Taxonomy" id="2218256"/>
    <lineage>
        <taxon>Bacteria</taxon>
        <taxon>Pseudomonadati</taxon>
        <taxon>Acidobacteriota</taxon>
        <taxon>Terriglobia</taxon>
        <taxon>Terriglobales</taxon>
        <taxon>Acidobacteriaceae</taxon>
        <taxon>Acidicapsa</taxon>
    </lineage>
</organism>
<keyword evidence="1" id="KW-0472">Membrane</keyword>
<dbReference type="EMBL" id="JBHSPH010000002">
    <property type="protein sequence ID" value="MFC5862793.1"/>
    <property type="molecule type" value="Genomic_DNA"/>
</dbReference>
<reference evidence="3" key="1">
    <citation type="journal article" date="2019" name="Int. J. Syst. Evol. Microbiol.">
        <title>The Global Catalogue of Microorganisms (GCM) 10K type strain sequencing project: providing services to taxonomists for standard genome sequencing and annotation.</title>
        <authorList>
            <consortium name="The Broad Institute Genomics Platform"/>
            <consortium name="The Broad Institute Genome Sequencing Center for Infectious Disease"/>
            <person name="Wu L."/>
            <person name="Ma J."/>
        </authorList>
    </citation>
    <scope>NUCLEOTIDE SEQUENCE [LARGE SCALE GENOMIC DNA]</scope>
    <source>
        <strain evidence="3">JCM 4087</strain>
    </source>
</reference>
<evidence type="ECO:0008006" key="4">
    <source>
        <dbReference type="Google" id="ProtNLM"/>
    </source>
</evidence>
<evidence type="ECO:0000313" key="3">
    <source>
        <dbReference type="Proteomes" id="UP001596091"/>
    </source>
</evidence>
<keyword evidence="1" id="KW-0812">Transmembrane</keyword>
<comment type="caution">
    <text evidence="2">The sequence shown here is derived from an EMBL/GenBank/DDBJ whole genome shotgun (WGS) entry which is preliminary data.</text>
</comment>
<name>A0ABW1EHG0_9BACT</name>
<keyword evidence="1" id="KW-1133">Transmembrane helix</keyword>
<sequence length="197" mass="22457">MDTNTLMQPGTLIAIGVVVVVLLVLVGWLIERKRRGEKLRQKFGPEYDRVVQQQGDARKAEALLAEREKRVSKFSIRHLTMADRERYVNEWAAVQRRFVDDPAMAVMEADSLVTALMTARGYPMTDFEQRAADISVSYPRVVQNYRAARVIVGRHSQGQATTEDMRQAMVYYRSLFEELLETPAGEKRGGVHERIAS</sequence>